<proteinExistence type="predicted"/>
<keyword evidence="4" id="KW-1185">Reference proteome</keyword>
<feature type="compositionally biased region" description="Basic residues" evidence="1">
    <location>
        <begin position="1"/>
        <end position="12"/>
    </location>
</feature>
<feature type="domain" description="NACHT" evidence="2">
    <location>
        <begin position="160"/>
        <end position="255"/>
    </location>
</feature>
<evidence type="ECO:0000256" key="1">
    <source>
        <dbReference type="SAM" id="MobiDB-lite"/>
    </source>
</evidence>
<dbReference type="Pfam" id="PF05729">
    <property type="entry name" value="NACHT"/>
    <property type="match status" value="1"/>
</dbReference>
<dbReference type="OrthoDB" id="120976at2759"/>
<dbReference type="PANTHER" id="PTHR46312">
    <property type="entry name" value="NACHT DOMAIN-CONTAINING PROTEIN"/>
    <property type="match status" value="1"/>
</dbReference>
<feature type="region of interest" description="Disordered" evidence="1">
    <location>
        <begin position="1"/>
        <end position="75"/>
    </location>
</feature>
<reference evidence="3 4" key="1">
    <citation type="journal article" date="2017" name="PLoS Biol.">
        <title>The sea cucumber genome provides insights into morphological evolution and visceral regeneration.</title>
        <authorList>
            <person name="Zhang X."/>
            <person name="Sun L."/>
            <person name="Yuan J."/>
            <person name="Sun Y."/>
            <person name="Gao Y."/>
            <person name="Zhang L."/>
            <person name="Li S."/>
            <person name="Dai H."/>
            <person name="Hamel J.F."/>
            <person name="Liu C."/>
            <person name="Yu Y."/>
            <person name="Liu S."/>
            <person name="Lin W."/>
            <person name="Guo K."/>
            <person name="Jin S."/>
            <person name="Xu P."/>
            <person name="Storey K.B."/>
            <person name="Huan P."/>
            <person name="Zhang T."/>
            <person name="Zhou Y."/>
            <person name="Zhang J."/>
            <person name="Lin C."/>
            <person name="Li X."/>
            <person name="Xing L."/>
            <person name="Huo D."/>
            <person name="Sun M."/>
            <person name="Wang L."/>
            <person name="Mercier A."/>
            <person name="Li F."/>
            <person name="Yang H."/>
            <person name="Xiang J."/>
        </authorList>
    </citation>
    <scope>NUCLEOTIDE SEQUENCE [LARGE SCALE GENOMIC DNA]</scope>
    <source>
        <strain evidence="3">Shaxun</strain>
        <tissue evidence="3">Muscle</tissue>
    </source>
</reference>
<evidence type="ECO:0000313" key="4">
    <source>
        <dbReference type="Proteomes" id="UP000230750"/>
    </source>
</evidence>
<protein>
    <submittedName>
        <fullName evidence="3">Putative NLR family CARD domain-containing protein 4</fullName>
    </submittedName>
</protein>
<evidence type="ECO:0000259" key="2">
    <source>
        <dbReference type="Pfam" id="PF05729"/>
    </source>
</evidence>
<gene>
    <name evidence="3" type="ORF">BSL78_11932</name>
</gene>
<dbReference type="Gene3D" id="3.40.50.300">
    <property type="entry name" value="P-loop containing nucleotide triphosphate hydrolases"/>
    <property type="match status" value="1"/>
</dbReference>
<accession>A0A2G8KT48</accession>
<dbReference type="InterPro" id="IPR007111">
    <property type="entry name" value="NACHT_NTPase"/>
</dbReference>
<feature type="compositionally biased region" description="Polar residues" evidence="1">
    <location>
        <begin position="49"/>
        <end position="60"/>
    </location>
</feature>
<feature type="compositionally biased region" description="Polar residues" evidence="1">
    <location>
        <begin position="20"/>
        <end position="37"/>
    </location>
</feature>
<organism evidence="3 4">
    <name type="scientific">Stichopus japonicus</name>
    <name type="common">Sea cucumber</name>
    <dbReference type="NCBI Taxonomy" id="307972"/>
    <lineage>
        <taxon>Eukaryota</taxon>
        <taxon>Metazoa</taxon>
        <taxon>Echinodermata</taxon>
        <taxon>Eleutherozoa</taxon>
        <taxon>Echinozoa</taxon>
        <taxon>Holothuroidea</taxon>
        <taxon>Aspidochirotacea</taxon>
        <taxon>Aspidochirotida</taxon>
        <taxon>Stichopodidae</taxon>
        <taxon>Apostichopus</taxon>
    </lineage>
</organism>
<dbReference type="AlphaFoldDB" id="A0A2G8KT48"/>
<comment type="caution">
    <text evidence="3">The sequence shown here is derived from an EMBL/GenBank/DDBJ whole genome shotgun (WGS) entry which is preliminary data.</text>
</comment>
<dbReference type="InterPro" id="IPR027417">
    <property type="entry name" value="P-loop_NTPase"/>
</dbReference>
<dbReference type="Proteomes" id="UP000230750">
    <property type="component" value="Unassembled WGS sequence"/>
</dbReference>
<sequence>MGNKNSRKKGGKTKSQSTKNPTLTSETSHQGNVTSAAQPAKTEEDFQSSRRTQSLSASNEDPSEKESVIVEDTAEPQTLEDKKQILIKALKERYKVHYNGVKPIPYIQERLYCVDNVFVESGVNASIGGAASYDKAVQWERLESYKNIFTDSRMRSNRRIVEGEPGYGKSTLTLQLAYDWCNGVPDSPLYDVEILILLKLRQMSNVTSIYKAIKLYLIPDERRIKIRDIREILESCRSVAFQLDGYDEYPEKDKENDGDVS</sequence>
<dbReference type="EMBL" id="MRZV01000385">
    <property type="protein sequence ID" value="PIK51178.1"/>
    <property type="molecule type" value="Genomic_DNA"/>
</dbReference>
<name>A0A2G8KT48_STIJA</name>
<dbReference type="PANTHER" id="PTHR46312:SF2">
    <property type="entry name" value="NUCLEOTIDE-BINDING OLIGOMERIZATION DOMAIN-CONTAINING PROTEIN 2-LIKE"/>
    <property type="match status" value="1"/>
</dbReference>
<evidence type="ECO:0000313" key="3">
    <source>
        <dbReference type="EMBL" id="PIK51178.1"/>
    </source>
</evidence>